<keyword evidence="1" id="KW-0547">Nucleotide-binding</keyword>
<dbReference type="InterPro" id="IPR000873">
    <property type="entry name" value="AMP-dep_synth/lig_dom"/>
</dbReference>
<dbReference type="Pfam" id="PF00501">
    <property type="entry name" value="AMP-binding"/>
    <property type="match status" value="1"/>
</dbReference>
<dbReference type="GO" id="GO:0016020">
    <property type="term" value="C:membrane"/>
    <property type="evidence" value="ECO:0007669"/>
    <property type="project" value="TreeGrafter"/>
</dbReference>
<protein>
    <submittedName>
        <fullName evidence="5">AMP-binding acetyl-CoA synthetase</fullName>
    </submittedName>
</protein>
<dbReference type="EMBL" id="QANS01000002">
    <property type="protein sequence ID" value="PTU32499.1"/>
    <property type="molecule type" value="Genomic_DNA"/>
</dbReference>
<dbReference type="PANTHER" id="PTHR43272">
    <property type="entry name" value="LONG-CHAIN-FATTY-ACID--COA LIGASE"/>
    <property type="match status" value="1"/>
</dbReference>
<keyword evidence="6" id="KW-1185">Reference proteome</keyword>
<organism evidence="5 6">
    <name type="scientific">Stenotrophobium rhamnosiphilum</name>
    <dbReference type="NCBI Taxonomy" id="2029166"/>
    <lineage>
        <taxon>Bacteria</taxon>
        <taxon>Pseudomonadati</taxon>
        <taxon>Pseudomonadota</taxon>
        <taxon>Gammaproteobacteria</taxon>
        <taxon>Nevskiales</taxon>
        <taxon>Nevskiaceae</taxon>
        <taxon>Stenotrophobium</taxon>
    </lineage>
</organism>
<dbReference type="InterPro" id="IPR042099">
    <property type="entry name" value="ANL_N_sf"/>
</dbReference>
<evidence type="ECO:0000256" key="1">
    <source>
        <dbReference type="ARBA" id="ARBA00022741"/>
    </source>
</evidence>
<proteinExistence type="predicted"/>
<comment type="catalytic activity">
    <reaction evidence="3">
        <text>a long-chain fatty acid + ATP + CoA = a long-chain fatty acyl-CoA + AMP + diphosphate</text>
        <dbReference type="Rhea" id="RHEA:15421"/>
        <dbReference type="ChEBI" id="CHEBI:30616"/>
        <dbReference type="ChEBI" id="CHEBI:33019"/>
        <dbReference type="ChEBI" id="CHEBI:57287"/>
        <dbReference type="ChEBI" id="CHEBI:57560"/>
        <dbReference type="ChEBI" id="CHEBI:83139"/>
        <dbReference type="ChEBI" id="CHEBI:456215"/>
        <dbReference type="EC" id="6.2.1.3"/>
    </reaction>
    <physiologicalReaction direction="left-to-right" evidence="3">
        <dbReference type="Rhea" id="RHEA:15422"/>
    </physiologicalReaction>
</comment>
<dbReference type="PANTHER" id="PTHR43272:SF33">
    <property type="entry name" value="AMP-BINDING DOMAIN-CONTAINING PROTEIN-RELATED"/>
    <property type="match status" value="1"/>
</dbReference>
<feature type="domain" description="AMP-dependent synthetase/ligase" evidence="4">
    <location>
        <begin position="32"/>
        <end position="386"/>
    </location>
</feature>
<dbReference type="AlphaFoldDB" id="A0A2T5MIX5"/>
<dbReference type="InterPro" id="IPR020845">
    <property type="entry name" value="AMP-binding_CS"/>
</dbReference>
<dbReference type="Gene3D" id="3.40.50.12780">
    <property type="entry name" value="N-terminal domain of ligase-like"/>
    <property type="match status" value="1"/>
</dbReference>
<dbReference type="Proteomes" id="UP000244248">
    <property type="component" value="Unassembled WGS sequence"/>
</dbReference>
<evidence type="ECO:0000256" key="2">
    <source>
        <dbReference type="ARBA" id="ARBA00022840"/>
    </source>
</evidence>
<dbReference type="GO" id="GO:0005524">
    <property type="term" value="F:ATP binding"/>
    <property type="evidence" value="ECO:0007669"/>
    <property type="project" value="UniProtKB-KW"/>
</dbReference>
<reference evidence="5 6" key="1">
    <citation type="submission" date="2018-04" db="EMBL/GenBank/DDBJ databases">
        <title>Novel species isolated from glacier.</title>
        <authorList>
            <person name="Liu Q."/>
            <person name="Xin Y.-H."/>
        </authorList>
    </citation>
    <scope>NUCLEOTIDE SEQUENCE [LARGE SCALE GENOMIC DNA]</scope>
    <source>
        <strain evidence="5 6">GT1R17</strain>
    </source>
</reference>
<dbReference type="Pfam" id="PF23562">
    <property type="entry name" value="AMP-binding_C_3"/>
    <property type="match status" value="1"/>
</dbReference>
<gene>
    <name evidence="5" type="ORF">CJD38_04650</name>
</gene>
<accession>A0A2T5MIX5</accession>
<name>A0A2T5MIX5_9GAMM</name>
<dbReference type="OrthoDB" id="9803968at2"/>
<keyword evidence="2" id="KW-0067">ATP-binding</keyword>
<dbReference type="PROSITE" id="PS00455">
    <property type="entry name" value="AMP_BINDING"/>
    <property type="match status" value="1"/>
</dbReference>
<comment type="caution">
    <text evidence="5">The sequence shown here is derived from an EMBL/GenBank/DDBJ whole genome shotgun (WGS) entry which is preliminary data.</text>
</comment>
<dbReference type="GO" id="GO:0004467">
    <property type="term" value="F:long-chain fatty acid-CoA ligase activity"/>
    <property type="evidence" value="ECO:0007669"/>
    <property type="project" value="UniProtKB-EC"/>
</dbReference>
<sequence length="551" mass="61206">MSKEQSLPLQRVYQWEHERAHDVYLTQPMEGGAVRDYTWAQAVGEARRMAAYLKAKGWEPGTRIGILSKNCAWWIMSDLAIWMAGYVSVPLYPTLTAESVRQVLDHSEAKACFIGKLDEWPQMKSGVPDSVHCISFPASPKNDYATWDDIVKKTAPIEGNPTRAADELATIIYTSGTTGMPKGVMHSFNTFSVAASTVADSFDITPNERMLSHLPLSHVAERWAIEAGSFYCGFRIFFAESLDTFARDLRSAKPTVFATVPRLWTKFQQGVFAKMPKKRLDFLFSLPLLGGVFKKKILKAVGFEHTRFAMGGAAPMPPSLINWYRSLGLELLEAYGMTENFGMSHGSMPGEGRVGYVGKPWPGVECKLSEIGEVLVRSPSNMLGYFREPEKTREVLSEDGWLKTGDLGAFDEAGRLRITGRAKEIFKTSKGKYVAPAPIESKLSALSAIEALCVAGANYGQPCALVMLAPDAAKQDRASLTAQLKAQLETVNATLDPHEQLDFLVVVKDNWTVENGFITPTLKIKRNVVEAAYGPFLEAWYKHRQPVIWQE</sequence>
<dbReference type="InterPro" id="IPR045851">
    <property type="entry name" value="AMP-bd_C_sf"/>
</dbReference>
<evidence type="ECO:0000313" key="5">
    <source>
        <dbReference type="EMBL" id="PTU32499.1"/>
    </source>
</evidence>
<evidence type="ECO:0000313" key="6">
    <source>
        <dbReference type="Proteomes" id="UP000244248"/>
    </source>
</evidence>
<dbReference type="SUPFAM" id="SSF56801">
    <property type="entry name" value="Acetyl-CoA synthetase-like"/>
    <property type="match status" value="1"/>
</dbReference>
<dbReference type="Gene3D" id="3.30.300.30">
    <property type="match status" value="1"/>
</dbReference>
<evidence type="ECO:0000259" key="4">
    <source>
        <dbReference type="Pfam" id="PF00501"/>
    </source>
</evidence>
<evidence type="ECO:0000256" key="3">
    <source>
        <dbReference type="ARBA" id="ARBA00024484"/>
    </source>
</evidence>